<keyword evidence="2" id="KW-1185">Reference proteome</keyword>
<organism evidence="1 2">
    <name type="scientific">Dictyobacter alpinus</name>
    <dbReference type="NCBI Taxonomy" id="2014873"/>
    <lineage>
        <taxon>Bacteria</taxon>
        <taxon>Bacillati</taxon>
        <taxon>Chloroflexota</taxon>
        <taxon>Ktedonobacteria</taxon>
        <taxon>Ktedonobacterales</taxon>
        <taxon>Dictyobacteraceae</taxon>
        <taxon>Dictyobacter</taxon>
    </lineage>
</organism>
<gene>
    <name evidence="1" type="ORF">KDA_00320</name>
</gene>
<sequence length="46" mass="5496">MCDFHTEPFTLAYMCQATKLLYNLFELFTPKSYTIVNKKKLHTVEH</sequence>
<reference evidence="2" key="1">
    <citation type="submission" date="2018-12" db="EMBL/GenBank/DDBJ databases">
        <title>Tengunoibacter tsumagoiensis gen. nov., sp. nov., Dictyobacter kobayashii sp. nov., D. alpinus sp. nov., and D. joshuensis sp. nov. and description of Dictyobacteraceae fam. nov. within the order Ktedonobacterales isolated from Tengu-no-mugimeshi.</title>
        <authorList>
            <person name="Wang C.M."/>
            <person name="Zheng Y."/>
            <person name="Sakai Y."/>
            <person name="Toyoda A."/>
            <person name="Minakuchi Y."/>
            <person name="Abe K."/>
            <person name="Yokota A."/>
            <person name="Yabe S."/>
        </authorList>
    </citation>
    <scope>NUCLEOTIDE SEQUENCE [LARGE SCALE GENOMIC DNA]</scope>
    <source>
        <strain evidence="2">Uno16</strain>
    </source>
</reference>
<dbReference type="EMBL" id="BIFT01000001">
    <property type="protein sequence ID" value="GCE24548.1"/>
    <property type="molecule type" value="Genomic_DNA"/>
</dbReference>
<name>A0A402AZP0_9CHLR</name>
<dbReference type="AlphaFoldDB" id="A0A402AZP0"/>
<dbReference type="Proteomes" id="UP000287171">
    <property type="component" value="Unassembled WGS sequence"/>
</dbReference>
<accession>A0A402AZP0</accession>
<evidence type="ECO:0000313" key="2">
    <source>
        <dbReference type="Proteomes" id="UP000287171"/>
    </source>
</evidence>
<protein>
    <submittedName>
        <fullName evidence="1">Uncharacterized protein</fullName>
    </submittedName>
</protein>
<proteinExistence type="predicted"/>
<evidence type="ECO:0000313" key="1">
    <source>
        <dbReference type="EMBL" id="GCE24548.1"/>
    </source>
</evidence>
<comment type="caution">
    <text evidence="1">The sequence shown here is derived from an EMBL/GenBank/DDBJ whole genome shotgun (WGS) entry which is preliminary data.</text>
</comment>